<keyword evidence="2" id="KW-1185">Reference proteome</keyword>
<reference evidence="1 2" key="1">
    <citation type="submission" date="2024-05" db="EMBL/GenBank/DDBJ databases">
        <authorList>
            <person name="Wallberg A."/>
        </authorList>
    </citation>
    <scope>NUCLEOTIDE SEQUENCE [LARGE SCALE GENOMIC DNA]</scope>
</reference>
<dbReference type="EMBL" id="CAXKWB010036643">
    <property type="protein sequence ID" value="CAL4148755.1"/>
    <property type="molecule type" value="Genomic_DNA"/>
</dbReference>
<name>A0AAV2S0A2_MEGNR</name>
<proteinExistence type="predicted"/>
<organism evidence="1 2">
    <name type="scientific">Meganyctiphanes norvegica</name>
    <name type="common">Northern krill</name>
    <name type="synonym">Thysanopoda norvegica</name>
    <dbReference type="NCBI Taxonomy" id="48144"/>
    <lineage>
        <taxon>Eukaryota</taxon>
        <taxon>Metazoa</taxon>
        <taxon>Ecdysozoa</taxon>
        <taxon>Arthropoda</taxon>
        <taxon>Crustacea</taxon>
        <taxon>Multicrustacea</taxon>
        <taxon>Malacostraca</taxon>
        <taxon>Eumalacostraca</taxon>
        <taxon>Eucarida</taxon>
        <taxon>Euphausiacea</taxon>
        <taxon>Euphausiidae</taxon>
        <taxon>Meganyctiphanes</taxon>
    </lineage>
</organism>
<dbReference type="AlphaFoldDB" id="A0AAV2S0A2"/>
<accession>A0AAV2S0A2</accession>
<dbReference type="Proteomes" id="UP001497623">
    <property type="component" value="Unassembled WGS sequence"/>
</dbReference>
<protein>
    <submittedName>
        <fullName evidence="1">Uncharacterized protein</fullName>
    </submittedName>
</protein>
<sequence length="110" mass="12494">SELVTKCKMEENMKEVNTKEVSTKEEFITAIEEGNCNSFIQLLDNHSSRRSPVNLEEVLVELSTTQLDNVWQKLHQWTVSNLTTLLANTTHDTSHISASQEPQQPVDPEV</sequence>
<evidence type="ECO:0000313" key="2">
    <source>
        <dbReference type="Proteomes" id="UP001497623"/>
    </source>
</evidence>
<gene>
    <name evidence="1" type="ORF">MNOR_LOCUS30281</name>
</gene>
<comment type="caution">
    <text evidence="1">The sequence shown here is derived from an EMBL/GenBank/DDBJ whole genome shotgun (WGS) entry which is preliminary data.</text>
</comment>
<feature type="non-terminal residue" evidence="1">
    <location>
        <position position="1"/>
    </location>
</feature>
<feature type="non-terminal residue" evidence="1">
    <location>
        <position position="110"/>
    </location>
</feature>
<evidence type="ECO:0000313" key="1">
    <source>
        <dbReference type="EMBL" id="CAL4148755.1"/>
    </source>
</evidence>